<keyword evidence="2 6" id="KW-0812">Transmembrane</keyword>
<evidence type="ECO:0000256" key="5">
    <source>
        <dbReference type="PIRSR" id="PIRSR604254-1"/>
    </source>
</evidence>
<dbReference type="RefSeq" id="WP_184432413.1">
    <property type="nucleotide sequence ID" value="NZ_JACIGI010000006.1"/>
</dbReference>
<evidence type="ECO:0000256" key="2">
    <source>
        <dbReference type="ARBA" id="ARBA00022692"/>
    </source>
</evidence>
<keyword evidence="4 6" id="KW-0472">Membrane</keyword>
<dbReference type="GO" id="GO:0016020">
    <property type="term" value="C:membrane"/>
    <property type="evidence" value="ECO:0007669"/>
    <property type="project" value="UniProtKB-SubCell"/>
</dbReference>
<feature type="transmembrane region" description="Helical" evidence="6">
    <location>
        <begin position="42"/>
        <end position="67"/>
    </location>
</feature>
<evidence type="ECO:0000313" key="7">
    <source>
        <dbReference type="EMBL" id="MBB4285329.1"/>
    </source>
</evidence>
<feature type="transmembrane region" description="Helical" evidence="6">
    <location>
        <begin position="192"/>
        <end position="211"/>
    </location>
</feature>
<feature type="binding site" evidence="5">
    <location>
        <position position="191"/>
    </location>
    <ligand>
        <name>Zn(2+)</name>
        <dbReference type="ChEBI" id="CHEBI:29105"/>
    </ligand>
</feature>
<feature type="transmembrane region" description="Helical" evidence="6">
    <location>
        <begin position="12"/>
        <end position="36"/>
    </location>
</feature>
<comment type="subcellular location">
    <subcellularLocation>
        <location evidence="1">Membrane</location>
        <topology evidence="1">Multi-pass membrane protein</topology>
    </subcellularLocation>
</comment>
<gene>
    <name evidence="7" type="ORF">GGD88_001046</name>
</gene>
<evidence type="ECO:0000256" key="3">
    <source>
        <dbReference type="ARBA" id="ARBA00022989"/>
    </source>
</evidence>
<feature type="transmembrane region" description="Helical" evidence="6">
    <location>
        <begin position="135"/>
        <end position="154"/>
    </location>
</feature>
<sequence>MPPVATPSERWLDGIVHVISVALALAAVTTLLVRAVPIGDGAVIAAVTIYGLGLLASFGLSAAYNITWAPAWKARLRRLDHAAIFLLIAGTYTPFALVSLAGPVGYTLLAVVWTVAVGGLALKLARPGRYERLSLALYLALGWTGLAAAGSLVAALPPAALGLLLAGGILYSAGVLFYVAKRLRFNRAIWHTFVLAAAVCHYVAVSESVFAG</sequence>
<dbReference type="PANTHER" id="PTHR20855:SF3">
    <property type="entry name" value="LD03007P"/>
    <property type="match status" value="1"/>
</dbReference>
<keyword evidence="5" id="KW-0479">Metal-binding</keyword>
<evidence type="ECO:0000313" key="8">
    <source>
        <dbReference type="Proteomes" id="UP000555728"/>
    </source>
</evidence>
<evidence type="ECO:0000256" key="4">
    <source>
        <dbReference type="ARBA" id="ARBA00023136"/>
    </source>
</evidence>
<name>A0A7W6WK27_9PROT</name>
<comment type="caution">
    <text evidence="7">The sequence shown here is derived from an EMBL/GenBank/DDBJ whole genome shotgun (WGS) entry which is preliminary data.</text>
</comment>
<dbReference type="Proteomes" id="UP000555728">
    <property type="component" value="Unassembled WGS sequence"/>
</dbReference>
<dbReference type="Pfam" id="PF03006">
    <property type="entry name" value="HlyIII"/>
    <property type="match status" value="1"/>
</dbReference>
<reference evidence="7 8" key="1">
    <citation type="submission" date="2020-08" db="EMBL/GenBank/DDBJ databases">
        <title>Genome sequencing of Purple Non-Sulfur Bacteria from various extreme environments.</title>
        <authorList>
            <person name="Mayer M."/>
        </authorList>
    </citation>
    <scope>NUCLEOTIDE SEQUENCE [LARGE SCALE GENOMIC DNA]</scope>
    <source>
        <strain evidence="7 8">JA135</strain>
    </source>
</reference>
<feature type="transmembrane region" description="Helical" evidence="6">
    <location>
        <begin position="160"/>
        <end position="180"/>
    </location>
</feature>
<dbReference type="PANTHER" id="PTHR20855">
    <property type="entry name" value="ADIPOR/PROGESTIN RECEPTOR-RELATED"/>
    <property type="match status" value="1"/>
</dbReference>
<dbReference type="GO" id="GO:0046872">
    <property type="term" value="F:metal ion binding"/>
    <property type="evidence" value="ECO:0007669"/>
    <property type="project" value="UniProtKB-KW"/>
</dbReference>
<keyword evidence="5" id="KW-0862">Zinc</keyword>
<accession>A0A7W6WK27</accession>
<feature type="transmembrane region" description="Helical" evidence="6">
    <location>
        <begin position="104"/>
        <end position="123"/>
    </location>
</feature>
<evidence type="ECO:0000256" key="6">
    <source>
        <dbReference type="SAM" id="Phobius"/>
    </source>
</evidence>
<keyword evidence="8" id="KW-1185">Reference proteome</keyword>
<keyword evidence="3 6" id="KW-1133">Transmembrane helix</keyword>
<proteinExistence type="predicted"/>
<evidence type="ECO:0000256" key="1">
    <source>
        <dbReference type="ARBA" id="ARBA00004141"/>
    </source>
</evidence>
<dbReference type="InterPro" id="IPR004254">
    <property type="entry name" value="AdipoR/HlyIII-related"/>
</dbReference>
<protein>
    <submittedName>
        <fullName evidence="7">Hemolysin III</fullName>
    </submittedName>
</protein>
<organism evidence="7 8">
    <name type="scientific">Roseospira goensis</name>
    <dbReference type="NCBI Taxonomy" id="391922"/>
    <lineage>
        <taxon>Bacteria</taxon>
        <taxon>Pseudomonadati</taxon>
        <taxon>Pseudomonadota</taxon>
        <taxon>Alphaproteobacteria</taxon>
        <taxon>Rhodospirillales</taxon>
        <taxon>Rhodospirillaceae</taxon>
        <taxon>Roseospira</taxon>
    </lineage>
</organism>
<dbReference type="AlphaFoldDB" id="A0A7W6WK27"/>
<dbReference type="EMBL" id="JACIGI010000006">
    <property type="protein sequence ID" value="MBB4285329.1"/>
    <property type="molecule type" value="Genomic_DNA"/>
</dbReference>